<dbReference type="PANTHER" id="PTHR30483">
    <property type="entry name" value="LEUCINE-SPECIFIC-BINDING PROTEIN"/>
    <property type="match status" value="1"/>
</dbReference>
<dbReference type="InterPro" id="IPR051010">
    <property type="entry name" value="BCAA_transport"/>
</dbReference>
<dbReference type="AlphaFoldDB" id="A0A8J3TDE5"/>
<dbReference type="InterPro" id="IPR028082">
    <property type="entry name" value="Peripla_BP_I"/>
</dbReference>
<feature type="chain" id="PRO_5035243610" evidence="3">
    <location>
        <begin position="30"/>
        <end position="401"/>
    </location>
</feature>
<evidence type="ECO:0000256" key="1">
    <source>
        <dbReference type="ARBA" id="ARBA00010062"/>
    </source>
</evidence>
<organism evidence="5 6">
    <name type="scientific">Planosporangium mesophilum</name>
    <dbReference type="NCBI Taxonomy" id="689768"/>
    <lineage>
        <taxon>Bacteria</taxon>
        <taxon>Bacillati</taxon>
        <taxon>Actinomycetota</taxon>
        <taxon>Actinomycetes</taxon>
        <taxon>Micromonosporales</taxon>
        <taxon>Micromonosporaceae</taxon>
        <taxon>Planosporangium</taxon>
    </lineage>
</organism>
<dbReference type="CDD" id="cd06336">
    <property type="entry name" value="PBP1_ABC_ligand_binding-like"/>
    <property type="match status" value="1"/>
</dbReference>
<dbReference type="SUPFAM" id="SSF53822">
    <property type="entry name" value="Periplasmic binding protein-like I"/>
    <property type="match status" value="1"/>
</dbReference>
<feature type="signal peptide" evidence="3">
    <location>
        <begin position="1"/>
        <end position="29"/>
    </location>
</feature>
<accession>A0A8J3TDE5</accession>
<dbReference type="Proteomes" id="UP000599074">
    <property type="component" value="Unassembled WGS sequence"/>
</dbReference>
<dbReference type="Pfam" id="PF13458">
    <property type="entry name" value="Peripla_BP_6"/>
    <property type="match status" value="1"/>
</dbReference>
<proteinExistence type="inferred from homology"/>
<evidence type="ECO:0000259" key="4">
    <source>
        <dbReference type="Pfam" id="PF13458"/>
    </source>
</evidence>
<dbReference type="PROSITE" id="PS51257">
    <property type="entry name" value="PROKAR_LIPOPROTEIN"/>
    <property type="match status" value="1"/>
</dbReference>
<dbReference type="InterPro" id="IPR028081">
    <property type="entry name" value="Leu-bd"/>
</dbReference>
<keyword evidence="2 3" id="KW-0732">Signal</keyword>
<name>A0A8J3TDE5_9ACTN</name>
<gene>
    <name evidence="5" type="ORF">Pme01_43250</name>
</gene>
<sequence>MPLSRRNAKIAPIVGAALLIGLAGCGADATGGGGSGDAGGKCVLQIGTLGPLTGPAADFGLSMEGSTKFVAEEANKAGGVKVGNKTCQVKVVSYDTGYTSAGAANGANDFASKGVKFVIGPLGATEVTGMKPVADRSKMLLLANGFGLDALEKKYPLVFHIGPGPFVWSGPIIKEARTRFGFTSAAVIAPNDQSGNDIAVINEKKFSEQGIPVKRDTYQRGTQDFAPIVSRLMATRADVIDFASSPAGDVGTMIKQLRQAGYQGSFARLGGESTNEITRVAGIEAMKNFFYYSPVDLTDPKIAALAKEYEAVAGIKATGISLGWVPGGRALLRAISKAGTIDDTAKVAEALRADDLKDTTLGQGVWTGQQQFGVNQEMSWPFSIGVIKDAQPSVFKTLSAE</sequence>
<feature type="domain" description="Leucine-binding protein" evidence="4">
    <location>
        <begin position="45"/>
        <end position="369"/>
    </location>
</feature>
<comment type="similarity">
    <text evidence="1">Belongs to the leucine-binding protein family.</text>
</comment>
<evidence type="ECO:0000256" key="2">
    <source>
        <dbReference type="ARBA" id="ARBA00022729"/>
    </source>
</evidence>
<evidence type="ECO:0000313" key="5">
    <source>
        <dbReference type="EMBL" id="GII24728.1"/>
    </source>
</evidence>
<keyword evidence="6" id="KW-1185">Reference proteome</keyword>
<comment type="caution">
    <text evidence="5">The sequence shown here is derived from an EMBL/GenBank/DDBJ whole genome shotgun (WGS) entry which is preliminary data.</text>
</comment>
<dbReference type="PANTHER" id="PTHR30483:SF6">
    <property type="entry name" value="PERIPLASMIC BINDING PROTEIN OF ABC TRANSPORTER FOR NATURAL AMINO ACIDS"/>
    <property type="match status" value="1"/>
</dbReference>
<evidence type="ECO:0000313" key="6">
    <source>
        <dbReference type="Proteomes" id="UP000599074"/>
    </source>
</evidence>
<dbReference type="EMBL" id="BOON01000040">
    <property type="protein sequence ID" value="GII24728.1"/>
    <property type="molecule type" value="Genomic_DNA"/>
</dbReference>
<dbReference type="Gene3D" id="3.40.50.2300">
    <property type="match status" value="2"/>
</dbReference>
<reference evidence="5" key="1">
    <citation type="submission" date="2021-01" db="EMBL/GenBank/DDBJ databases">
        <title>Whole genome shotgun sequence of Planosporangium mesophilum NBRC 109066.</title>
        <authorList>
            <person name="Komaki H."/>
            <person name="Tamura T."/>
        </authorList>
    </citation>
    <scope>NUCLEOTIDE SEQUENCE</scope>
    <source>
        <strain evidence="5">NBRC 109066</strain>
    </source>
</reference>
<evidence type="ECO:0000256" key="3">
    <source>
        <dbReference type="SAM" id="SignalP"/>
    </source>
</evidence>
<protein>
    <submittedName>
        <fullName evidence="5">ABC transporter substrate-binding protein</fullName>
    </submittedName>
</protein>